<dbReference type="RefSeq" id="XP_009794294.1">
    <property type="nucleotide sequence ID" value="XM_009795992.1"/>
</dbReference>
<reference evidence="2" key="2">
    <citation type="submission" date="2025-08" db="UniProtKB">
        <authorList>
            <consortium name="RefSeq"/>
        </authorList>
    </citation>
    <scope>IDENTIFICATION</scope>
    <source>
        <tissue evidence="2">Leaf</tissue>
    </source>
</reference>
<reference evidence="1" key="1">
    <citation type="journal article" date="2013" name="Genome Biol.">
        <title>Reference genomes and transcriptomes of Nicotiana sylvestris and Nicotiana tomentosiformis.</title>
        <authorList>
            <person name="Sierro N."/>
            <person name="Battey J.N."/>
            <person name="Ouadi S."/>
            <person name="Bovet L."/>
            <person name="Goepfert S."/>
            <person name="Bakaher N."/>
            <person name="Peitsch M.C."/>
            <person name="Ivanov N.V."/>
        </authorList>
    </citation>
    <scope>NUCLEOTIDE SEQUENCE [LARGE SCALE GENOMIC DNA]</scope>
</reference>
<accession>A0A1U7Y4W6</accession>
<dbReference type="AlphaFoldDB" id="A0A1U7Y4W6"/>
<name>A0A1U7Y4W6_NICSY</name>
<keyword evidence="1" id="KW-1185">Reference proteome</keyword>
<dbReference type="Pfam" id="PF07911">
    <property type="entry name" value="DUF1677"/>
    <property type="match status" value="1"/>
</dbReference>
<dbReference type="Proteomes" id="UP000189701">
    <property type="component" value="Unplaced"/>
</dbReference>
<proteinExistence type="predicted"/>
<evidence type="ECO:0000313" key="1">
    <source>
        <dbReference type="Proteomes" id="UP000189701"/>
    </source>
</evidence>
<gene>
    <name evidence="2" type="primary">LOC104241078</name>
</gene>
<sequence length="72" mass="8065">MRTVHGAVADPEFCASGFSPLGSAPGTEAVKDKMVRSSSSERRIGREEALNRHMTVCKKFRAKIRQMKPKFR</sequence>
<evidence type="ECO:0000313" key="2">
    <source>
        <dbReference type="RefSeq" id="XP_009794294.1"/>
    </source>
</evidence>
<protein>
    <submittedName>
        <fullName evidence="2">Uncharacterized protein LOC104241078</fullName>
    </submittedName>
</protein>
<dbReference type="InterPro" id="IPR012876">
    <property type="entry name" value="DUF1677_pln"/>
</dbReference>
<organism evidence="1 2">
    <name type="scientific">Nicotiana sylvestris</name>
    <name type="common">Wood tobacco</name>
    <name type="synonym">South American tobacco</name>
    <dbReference type="NCBI Taxonomy" id="4096"/>
    <lineage>
        <taxon>Eukaryota</taxon>
        <taxon>Viridiplantae</taxon>
        <taxon>Streptophyta</taxon>
        <taxon>Embryophyta</taxon>
        <taxon>Tracheophyta</taxon>
        <taxon>Spermatophyta</taxon>
        <taxon>Magnoliopsida</taxon>
        <taxon>eudicotyledons</taxon>
        <taxon>Gunneridae</taxon>
        <taxon>Pentapetalae</taxon>
        <taxon>asterids</taxon>
        <taxon>lamiids</taxon>
        <taxon>Solanales</taxon>
        <taxon>Solanaceae</taxon>
        <taxon>Nicotianoideae</taxon>
        <taxon>Nicotianeae</taxon>
        <taxon>Nicotiana</taxon>
    </lineage>
</organism>